<gene>
    <name evidence="2" type="ORF">PS435_04770</name>
</gene>
<organism evidence="2 3">
    <name type="scientific">Schleiferilactobacillus harbinensis</name>
    <dbReference type="NCBI Taxonomy" id="304207"/>
    <lineage>
        <taxon>Bacteria</taxon>
        <taxon>Bacillati</taxon>
        <taxon>Bacillota</taxon>
        <taxon>Bacilli</taxon>
        <taxon>Lactobacillales</taxon>
        <taxon>Lactobacillaceae</taxon>
        <taxon>Schleiferilactobacillus</taxon>
    </lineage>
</organism>
<dbReference type="InterPro" id="IPR058591">
    <property type="entry name" value="Gtf3_N"/>
</dbReference>
<protein>
    <recommendedName>
        <fullName evidence="1">Glucosyltransferase 3-like N-terminal domain-containing protein</fullName>
    </recommendedName>
</protein>
<feature type="domain" description="Glucosyltransferase 3-like N-terminal" evidence="1">
    <location>
        <begin position="14"/>
        <end position="87"/>
    </location>
</feature>
<dbReference type="Proteomes" id="UP001330016">
    <property type="component" value="Unassembled WGS sequence"/>
</dbReference>
<dbReference type="Gene3D" id="3.40.50.2000">
    <property type="entry name" value="Glycogen Phosphorylase B"/>
    <property type="match status" value="1"/>
</dbReference>
<keyword evidence="3" id="KW-1185">Reference proteome</keyword>
<evidence type="ECO:0000313" key="2">
    <source>
        <dbReference type="EMBL" id="MEE6715166.1"/>
    </source>
</evidence>
<dbReference type="RefSeq" id="WP_331243441.1">
    <property type="nucleotide sequence ID" value="NZ_JAQSGJ010000009.1"/>
</dbReference>
<dbReference type="Pfam" id="PF26334">
    <property type="entry name" value="Gtf3_N"/>
    <property type="match status" value="1"/>
</dbReference>
<comment type="caution">
    <text evidence="2">The sequence shown here is derived from an EMBL/GenBank/DDBJ whole genome shotgun (WGS) entry which is preliminary data.</text>
</comment>
<name>A0ABU7SXT3_9LACO</name>
<evidence type="ECO:0000259" key="1">
    <source>
        <dbReference type="Pfam" id="PF26334"/>
    </source>
</evidence>
<proteinExistence type="predicted"/>
<accession>A0ABU7SXT3</accession>
<reference evidence="2 3" key="1">
    <citation type="submission" date="2023-02" db="EMBL/GenBank/DDBJ databases">
        <title>The predominant lactic acid bacteria and yeasts involved in the spontaneous fermentation of millet during the production of the traditional porridge Hausa koko in Ghana.</title>
        <authorList>
            <person name="Atter A."/>
            <person name="Diaz M."/>
        </authorList>
    </citation>
    <scope>NUCLEOTIDE SEQUENCE [LARGE SCALE GENOMIC DNA]</scope>
    <source>
        <strain evidence="2 3">FI11640</strain>
    </source>
</reference>
<sequence>MQVKFNGGPHDRSAHTGRHVGYEWLNMYRYNGAYESDQAVDSRIDRITAAVAAGDFLLYQYPGLNGPRFETRFIDCMKMRGAHVDCFTKRVLLAAEQTVRFGPITLPK</sequence>
<evidence type="ECO:0000313" key="3">
    <source>
        <dbReference type="Proteomes" id="UP001330016"/>
    </source>
</evidence>
<dbReference type="EMBL" id="JAQSGK010000009">
    <property type="protein sequence ID" value="MEE6715166.1"/>
    <property type="molecule type" value="Genomic_DNA"/>
</dbReference>